<dbReference type="Gene3D" id="3.90.226.10">
    <property type="entry name" value="2-enoyl-CoA Hydratase, Chain A, domain 1"/>
    <property type="match status" value="1"/>
</dbReference>
<reference evidence="7" key="1">
    <citation type="submission" date="2020-12" db="EMBL/GenBank/DDBJ databases">
        <title>Sedimentitalea sp. nov., isolated from sand in Incheon.</title>
        <authorList>
            <person name="Kim W."/>
        </authorList>
    </citation>
    <scope>NUCLEOTIDE SEQUENCE</scope>
    <source>
        <strain evidence="7">CAU 1593</strain>
    </source>
</reference>
<evidence type="ECO:0000256" key="3">
    <source>
        <dbReference type="ARBA" id="ARBA00022801"/>
    </source>
</evidence>
<name>A0A8J7LWY5_9RHOB</name>
<evidence type="ECO:0000313" key="8">
    <source>
        <dbReference type="Proteomes" id="UP000619079"/>
    </source>
</evidence>
<dbReference type="PANTHER" id="PTHR33209">
    <property type="entry name" value="PROTEASE 4"/>
    <property type="match status" value="1"/>
</dbReference>
<keyword evidence="2" id="KW-0645">Protease</keyword>
<evidence type="ECO:0000256" key="4">
    <source>
        <dbReference type="ARBA" id="ARBA00022825"/>
    </source>
</evidence>
<evidence type="ECO:0000256" key="5">
    <source>
        <dbReference type="SAM" id="MobiDB-lite"/>
    </source>
</evidence>
<keyword evidence="4" id="KW-0720">Serine protease</keyword>
<comment type="caution">
    <text evidence="7">The sequence shown here is derived from an EMBL/GenBank/DDBJ whole genome shotgun (WGS) entry which is preliminary data.</text>
</comment>
<accession>A0A8J7LWY5</accession>
<feature type="compositionally biased region" description="Low complexity" evidence="5">
    <location>
        <begin position="333"/>
        <end position="367"/>
    </location>
</feature>
<dbReference type="InterPro" id="IPR029045">
    <property type="entry name" value="ClpP/crotonase-like_dom_sf"/>
</dbReference>
<protein>
    <submittedName>
        <fullName evidence="7">S49 family peptidase</fullName>
    </submittedName>
</protein>
<dbReference type="Pfam" id="PF01343">
    <property type="entry name" value="Peptidase_S49"/>
    <property type="match status" value="1"/>
</dbReference>
<sequence>MHHTQIAQRAFNTPLMLDPSKALAFLSGLGPRITGQKITFADADLPLHNPGQAARPARAGLITGTPALKEGGDIARPFTLTDGIAVIEIAGTLVHRGAWIGQSSGITSYEGLAAQIDAAVADPDVLGLALDIDSFGGEVAGAFDLADRIRAARAVKPVHAFVAEHALSAGYALASQADHITLPRTGAAGSIGVVVLHAEMSGMLEQKGMAVTLIHAGARKTEANPYEPLPAEVRDRMQAELEDLRHLFAETVVAGRGDRLSIEAALGTEAAVFRGSDAVTAGLADVVADPRTGFRAFAESLSAPRIPAQSNPTQTMKEPLMSSDTTTDACDSAAHAVQPAAATPDATAPSNPPVAAAPAAPAGAAAPAEPPVNTEPVVPAAAASPEAIRAEAAEVAQICAQAARLGVSIDAADAVRRSLKPDALRSHVLSDLAARGDATAIVATPPAVTAPKLSPIIAAAQKSAGTC</sequence>
<evidence type="ECO:0000256" key="2">
    <source>
        <dbReference type="ARBA" id="ARBA00022670"/>
    </source>
</evidence>
<evidence type="ECO:0000256" key="1">
    <source>
        <dbReference type="ARBA" id="ARBA00008683"/>
    </source>
</evidence>
<dbReference type="SUPFAM" id="SSF52096">
    <property type="entry name" value="ClpP/crotonase"/>
    <property type="match status" value="1"/>
</dbReference>
<dbReference type="CDD" id="cd07022">
    <property type="entry name" value="S49_Sppa_36K_type"/>
    <property type="match status" value="1"/>
</dbReference>
<dbReference type="RefSeq" id="WP_199025629.1">
    <property type="nucleotide sequence ID" value="NZ_JAELVR010000010.1"/>
</dbReference>
<dbReference type="InterPro" id="IPR002142">
    <property type="entry name" value="Peptidase_S49"/>
</dbReference>
<dbReference type="Proteomes" id="UP000619079">
    <property type="component" value="Unassembled WGS sequence"/>
</dbReference>
<gene>
    <name evidence="7" type="ORF">JF290_14550</name>
</gene>
<dbReference type="GO" id="GO:0006508">
    <property type="term" value="P:proteolysis"/>
    <property type="evidence" value="ECO:0007669"/>
    <property type="project" value="UniProtKB-KW"/>
</dbReference>
<dbReference type="AlphaFoldDB" id="A0A8J7LWY5"/>
<dbReference type="GO" id="GO:0008236">
    <property type="term" value="F:serine-type peptidase activity"/>
    <property type="evidence" value="ECO:0007669"/>
    <property type="project" value="UniProtKB-KW"/>
</dbReference>
<feature type="region of interest" description="Disordered" evidence="5">
    <location>
        <begin position="305"/>
        <end position="378"/>
    </location>
</feature>
<evidence type="ECO:0000313" key="7">
    <source>
        <dbReference type="EMBL" id="MBJ6372750.1"/>
    </source>
</evidence>
<comment type="similarity">
    <text evidence="1">Belongs to the peptidase S49 family.</text>
</comment>
<feature type="domain" description="Peptidase S49" evidence="6">
    <location>
        <begin position="152"/>
        <end position="287"/>
    </location>
</feature>
<evidence type="ECO:0000259" key="6">
    <source>
        <dbReference type="Pfam" id="PF01343"/>
    </source>
</evidence>
<keyword evidence="8" id="KW-1185">Reference proteome</keyword>
<proteinExistence type="inferred from homology"/>
<dbReference type="InterPro" id="IPR033855">
    <property type="entry name" value="Protein_C"/>
</dbReference>
<dbReference type="PANTHER" id="PTHR33209:SF1">
    <property type="entry name" value="PEPTIDASE S49 DOMAIN-CONTAINING PROTEIN"/>
    <property type="match status" value="1"/>
</dbReference>
<feature type="compositionally biased region" description="Polar residues" evidence="5">
    <location>
        <begin position="308"/>
        <end position="329"/>
    </location>
</feature>
<dbReference type="EMBL" id="JAELVR010000010">
    <property type="protein sequence ID" value="MBJ6372750.1"/>
    <property type="molecule type" value="Genomic_DNA"/>
</dbReference>
<keyword evidence="3" id="KW-0378">Hydrolase</keyword>
<organism evidence="7 8">
    <name type="scientific">Sedimentitalea arenosa</name>
    <dbReference type="NCBI Taxonomy" id="2798803"/>
    <lineage>
        <taxon>Bacteria</taxon>
        <taxon>Pseudomonadati</taxon>
        <taxon>Pseudomonadota</taxon>
        <taxon>Alphaproteobacteria</taxon>
        <taxon>Rhodobacterales</taxon>
        <taxon>Paracoccaceae</taxon>
        <taxon>Sedimentitalea</taxon>
    </lineage>
</organism>